<proteinExistence type="predicted"/>
<dbReference type="AlphaFoldDB" id="A0AAD6Q8S2"/>
<name>A0AAD6Q8S2_9ROSI</name>
<evidence type="ECO:0000313" key="1">
    <source>
        <dbReference type="EMBL" id="KAJ6982025.1"/>
    </source>
</evidence>
<sequence length="52" mass="5948">MQVIITCLITGLREVRCRLQGLLHAITALIPTVGVNHLMRMIMLCARNYSYF</sequence>
<dbReference type="Proteomes" id="UP001164929">
    <property type="component" value="Chromosome 10"/>
</dbReference>
<comment type="caution">
    <text evidence="1">The sequence shown here is derived from an EMBL/GenBank/DDBJ whole genome shotgun (WGS) entry which is preliminary data.</text>
</comment>
<evidence type="ECO:0000313" key="2">
    <source>
        <dbReference type="Proteomes" id="UP001164929"/>
    </source>
</evidence>
<reference evidence="1" key="1">
    <citation type="journal article" date="2023" name="Mol. Ecol. Resour.">
        <title>Chromosome-level genome assembly of a triploid poplar Populus alba 'Berolinensis'.</title>
        <authorList>
            <person name="Chen S."/>
            <person name="Yu Y."/>
            <person name="Wang X."/>
            <person name="Wang S."/>
            <person name="Zhang T."/>
            <person name="Zhou Y."/>
            <person name="He R."/>
            <person name="Meng N."/>
            <person name="Wang Y."/>
            <person name="Liu W."/>
            <person name="Liu Z."/>
            <person name="Liu J."/>
            <person name="Guo Q."/>
            <person name="Huang H."/>
            <person name="Sederoff R.R."/>
            <person name="Wang G."/>
            <person name="Qu G."/>
            <person name="Chen S."/>
        </authorList>
    </citation>
    <scope>NUCLEOTIDE SEQUENCE</scope>
    <source>
        <strain evidence="1">SC-2020</strain>
    </source>
</reference>
<protein>
    <submittedName>
        <fullName evidence="1">Uncharacterized protein</fullName>
    </submittedName>
</protein>
<keyword evidence="2" id="KW-1185">Reference proteome</keyword>
<accession>A0AAD6Q8S2</accession>
<organism evidence="1 2">
    <name type="scientific">Populus alba x Populus x berolinensis</name>
    <dbReference type="NCBI Taxonomy" id="444605"/>
    <lineage>
        <taxon>Eukaryota</taxon>
        <taxon>Viridiplantae</taxon>
        <taxon>Streptophyta</taxon>
        <taxon>Embryophyta</taxon>
        <taxon>Tracheophyta</taxon>
        <taxon>Spermatophyta</taxon>
        <taxon>Magnoliopsida</taxon>
        <taxon>eudicotyledons</taxon>
        <taxon>Gunneridae</taxon>
        <taxon>Pentapetalae</taxon>
        <taxon>rosids</taxon>
        <taxon>fabids</taxon>
        <taxon>Malpighiales</taxon>
        <taxon>Salicaceae</taxon>
        <taxon>Saliceae</taxon>
        <taxon>Populus</taxon>
    </lineage>
</organism>
<gene>
    <name evidence="1" type="ORF">NC653_025203</name>
</gene>
<dbReference type="EMBL" id="JAQIZT010000010">
    <property type="protein sequence ID" value="KAJ6982025.1"/>
    <property type="molecule type" value="Genomic_DNA"/>
</dbReference>